<keyword evidence="2" id="KW-1185">Reference proteome</keyword>
<dbReference type="Proteomes" id="UP001443914">
    <property type="component" value="Unassembled WGS sequence"/>
</dbReference>
<protein>
    <submittedName>
        <fullName evidence="1">Uncharacterized protein</fullName>
    </submittedName>
</protein>
<dbReference type="PANTHER" id="PTHR34222:SF79">
    <property type="entry name" value="RETROVIRUS-RELATED POL POLYPROTEIN FROM TRANSPOSON TNT 1-94"/>
    <property type="match status" value="1"/>
</dbReference>
<dbReference type="PANTHER" id="PTHR34222">
    <property type="entry name" value="GAG_PRE-INTEGRS DOMAIN-CONTAINING PROTEIN"/>
    <property type="match status" value="1"/>
</dbReference>
<organism evidence="1 2">
    <name type="scientific">Saponaria officinalis</name>
    <name type="common">Common soapwort</name>
    <name type="synonym">Lychnis saponaria</name>
    <dbReference type="NCBI Taxonomy" id="3572"/>
    <lineage>
        <taxon>Eukaryota</taxon>
        <taxon>Viridiplantae</taxon>
        <taxon>Streptophyta</taxon>
        <taxon>Embryophyta</taxon>
        <taxon>Tracheophyta</taxon>
        <taxon>Spermatophyta</taxon>
        <taxon>Magnoliopsida</taxon>
        <taxon>eudicotyledons</taxon>
        <taxon>Gunneridae</taxon>
        <taxon>Pentapetalae</taxon>
        <taxon>Caryophyllales</taxon>
        <taxon>Caryophyllaceae</taxon>
        <taxon>Caryophylleae</taxon>
        <taxon>Saponaria</taxon>
    </lineage>
</organism>
<dbReference type="AlphaFoldDB" id="A0AAW1IQV9"/>
<evidence type="ECO:0000313" key="1">
    <source>
        <dbReference type="EMBL" id="KAK9692230.1"/>
    </source>
</evidence>
<dbReference type="EMBL" id="JBDFQZ010000009">
    <property type="protein sequence ID" value="KAK9692230.1"/>
    <property type="molecule type" value="Genomic_DNA"/>
</dbReference>
<proteinExistence type="predicted"/>
<accession>A0AAW1IQV9</accession>
<reference evidence="1" key="1">
    <citation type="submission" date="2024-03" db="EMBL/GenBank/DDBJ databases">
        <title>WGS assembly of Saponaria officinalis var. Norfolk2.</title>
        <authorList>
            <person name="Jenkins J."/>
            <person name="Shu S."/>
            <person name="Grimwood J."/>
            <person name="Barry K."/>
            <person name="Goodstein D."/>
            <person name="Schmutz J."/>
            <person name="Leebens-Mack J."/>
            <person name="Osbourn A."/>
        </authorList>
    </citation>
    <scope>NUCLEOTIDE SEQUENCE [LARGE SCALE GENOMIC DNA]</scope>
    <source>
        <strain evidence="1">JIC</strain>
    </source>
</reference>
<evidence type="ECO:0000313" key="2">
    <source>
        <dbReference type="Proteomes" id="UP001443914"/>
    </source>
</evidence>
<comment type="caution">
    <text evidence="1">The sequence shown here is derived from an EMBL/GenBank/DDBJ whole genome shotgun (WGS) entry which is preliminary data.</text>
</comment>
<sequence length="194" mass="22082">MGLNDSFGVIRWAILMQNPLPSVSVVYNNLLQEERQREIQNAFNFQINSASFYAKNVNATQGHYQNYPTAYKTQNNVNATPFRHKGPAQNSDGELKCNYRNVIDKCRKLQYNNNKRRYANLAQTYVNDGLVDIFSNKDTTDEQALCSQFMQFLKQQQQRSVNNAVTSNANFAGKLSVKILGLWIVGLVITCAQI</sequence>
<gene>
    <name evidence="1" type="ORF">RND81_09G250200</name>
</gene>
<name>A0AAW1IQV9_SAPOF</name>